<keyword evidence="2" id="KW-0732">Signal</keyword>
<organism evidence="3 4">
    <name type="scientific">Streptomyces argenteolus</name>
    <dbReference type="NCBI Taxonomy" id="67274"/>
    <lineage>
        <taxon>Bacteria</taxon>
        <taxon>Bacillati</taxon>
        <taxon>Actinomycetota</taxon>
        <taxon>Actinomycetes</taxon>
        <taxon>Kitasatosporales</taxon>
        <taxon>Streptomycetaceae</taxon>
        <taxon>Streptomyces</taxon>
    </lineage>
</organism>
<comment type="caution">
    <text evidence="3">The sequence shown here is derived from an EMBL/GenBank/DDBJ whole genome shotgun (WGS) entry which is preliminary data.</text>
</comment>
<evidence type="ECO:0000313" key="4">
    <source>
        <dbReference type="Proteomes" id="UP001602322"/>
    </source>
</evidence>
<proteinExistence type="predicted"/>
<name>A0ABW6XD52_9ACTN</name>
<gene>
    <name evidence="3" type="ORF">ACFY8O_27640</name>
</gene>
<feature type="region of interest" description="Disordered" evidence="1">
    <location>
        <begin position="25"/>
        <end position="128"/>
    </location>
</feature>
<sequence length="156" mass="16430">MNLRSVSLTLVALLSTVGCVSVQAEPDRSAPAGPVRPGNAPAAHASTAPTAPPAVHDALGETEERQDRASGKKRKKKEPAAGGPARRADAVAPPARREALNQPRRAAPARPQAPRRDSSPRRDQRRQAYDMRAVCATGQGVASAEIVALCRTTYGR</sequence>
<protein>
    <submittedName>
        <fullName evidence="3">Uncharacterized protein</fullName>
    </submittedName>
</protein>
<dbReference type="Proteomes" id="UP001602322">
    <property type="component" value="Unassembled WGS sequence"/>
</dbReference>
<evidence type="ECO:0000256" key="1">
    <source>
        <dbReference type="SAM" id="MobiDB-lite"/>
    </source>
</evidence>
<accession>A0ABW6XD52</accession>
<feature type="compositionally biased region" description="Low complexity" evidence="1">
    <location>
        <begin position="102"/>
        <end position="112"/>
    </location>
</feature>
<feature type="compositionally biased region" description="Low complexity" evidence="1">
    <location>
        <begin position="80"/>
        <end position="94"/>
    </location>
</feature>
<feature type="compositionally biased region" description="Basic and acidic residues" evidence="1">
    <location>
        <begin position="114"/>
        <end position="128"/>
    </location>
</feature>
<evidence type="ECO:0000256" key="2">
    <source>
        <dbReference type="SAM" id="SignalP"/>
    </source>
</evidence>
<keyword evidence="4" id="KW-1185">Reference proteome</keyword>
<dbReference type="RefSeq" id="WP_387906944.1">
    <property type="nucleotide sequence ID" value="NZ_JBIBEG010000009.1"/>
</dbReference>
<feature type="chain" id="PRO_5045420033" evidence="2">
    <location>
        <begin position="25"/>
        <end position="156"/>
    </location>
</feature>
<evidence type="ECO:0000313" key="3">
    <source>
        <dbReference type="EMBL" id="MFF5899679.1"/>
    </source>
</evidence>
<dbReference type="EMBL" id="JBIBEG010000009">
    <property type="protein sequence ID" value="MFF5899679.1"/>
    <property type="molecule type" value="Genomic_DNA"/>
</dbReference>
<feature type="compositionally biased region" description="Basic and acidic residues" evidence="1">
    <location>
        <begin position="58"/>
        <end position="70"/>
    </location>
</feature>
<reference evidence="3 4" key="1">
    <citation type="submission" date="2024-10" db="EMBL/GenBank/DDBJ databases">
        <title>The Natural Products Discovery Center: Release of the First 8490 Sequenced Strains for Exploring Actinobacteria Biosynthetic Diversity.</title>
        <authorList>
            <person name="Kalkreuter E."/>
            <person name="Kautsar S.A."/>
            <person name="Yang D."/>
            <person name="Bader C.D."/>
            <person name="Teijaro C.N."/>
            <person name="Fluegel L."/>
            <person name="Davis C.M."/>
            <person name="Simpson J.R."/>
            <person name="Lauterbach L."/>
            <person name="Steele A.D."/>
            <person name="Gui C."/>
            <person name="Meng S."/>
            <person name="Li G."/>
            <person name="Viehrig K."/>
            <person name="Ye F."/>
            <person name="Su P."/>
            <person name="Kiefer A.F."/>
            <person name="Nichols A."/>
            <person name="Cepeda A.J."/>
            <person name="Yan W."/>
            <person name="Fan B."/>
            <person name="Jiang Y."/>
            <person name="Adhikari A."/>
            <person name="Zheng C.-J."/>
            <person name="Schuster L."/>
            <person name="Cowan T.M."/>
            <person name="Smanski M.J."/>
            <person name="Chevrette M.G."/>
            <person name="De Carvalho L.P.S."/>
            <person name="Shen B."/>
        </authorList>
    </citation>
    <scope>NUCLEOTIDE SEQUENCE [LARGE SCALE GENOMIC DNA]</scope>
    <source>
        <strain evidence="3 4">NPDC012540</strain>
    </source>
</reference>
<feature type="compositionally biased region" description="Low complexity" evidence="1">
    <location>
        <begin position="40"/>
        <end position="49"/>
    </location>
</feature>
<feature type="signal peptide" evidence="2">
    <location>
        <begin position="1"/>
        <end position="24"/>
    </location>
</feature>
<dbReference type="PROSITE" id="PS51257">
    <property type="entry name" value="PROKAR_LIPOPROTEIN"/>
    <property type="match status" value="1"/>
</dbReference>